<proteinExistence type="predicted"/>
<evidence type="ECO:0000313" key="2">
    <source>
        <dbReference type="Proteomes" id="UP000294588"/>
    </source>
</evidence>
<reference evidence="1" key="1">
    <citation type="submission" date="2019-03" db="EMBL/GenBank/DDBJ databases">
        <title>Candidatus Syntrophosphaera thermopropionivorans: a novel player in syntrophic propionate oxidation during anaerobic digestion.</title>
        <authorList>
            <person name="Dyksma S."/>
        </authorList>
    </citation>
    <scope>NUCLEOTIDE SEQUENCE</scope>
    <source>
        <strain evidence="1">W5</strain>
    </source>
</reference>
<dbReference type="Proteomes" id="UP000294588">
    <property type="component" value="Unassembled WGS sequence"/>
</dbReference>
<keyword evidence="2" id="KW-1185">Reference proteome</keyword>
<gene>
    <name evidence="1" type="ORF">E0946_03560</name>
</gene>
<comment type="caution">
    <text evidence="1">The sequence shown here is derived from an EMBL/GenBank/DDBJ whole genome shotgun (WGS) entry which is preliminary data.</text>
</comment>
<sequence length="154" mass="17614">MKDEDNIHINWMKVALEEARQALKEDEIPVGAVLIKDNKLVLKEHNRTRQYCNPLAHAEKMIIDRILSSEIKYLYDYTLYVVLEPCVMCAGMMILSRLGTLVYGAYDPKAGAVGSVYNVLADKSFNHHPKVIRGILEEDCSALLKDFFQNKRNI</sequence>
<accession>A0AC61QJI9</accession>
<protein>
    <submittedName>
        <fullName evidence="1">Nucleoside deaminase</fullName>
    </submittedName>
</protein>
<name>A0AC61QJI9_9BACT</name>
<organism evidence="1 2">
    <name type="scientific">Candidatus Syntrophosphaera thermopropionivorans</name>
    <dbReference type="NCBI Taxonomy" id="2593015"/>
    <lineage>
        <taxon>Bacteria</taxon>
        <taxon>Pseudomonadati</taxon>
        <taxon>Candidatus Cloacimonadota</taxon>
        <taxon>Candidatus Cloacimonadia</taxon>
        <taxon>Candidatus Cloacimonadales</taxon>
        <taxon>Candidatus Cloacimonadaceae</taxon>
        <taxon>Candidatus Syntrophosphaera</taxon>
    </lineage>
</organism>
<evidence type="ECO:0000313" key="1">
    <source>
        <dbReference type="EMBL" id="TDF73261.1"/>
    </source>
</evidence>
<dbReference type="EMBL" id="SMOG01000007">
    <property type="protein sequence ID" value="TDF73261.1"/>
    <property type="molecule type" value="Genomic_DNA"/>
</dbReference>